<feature type="domain" description="Aminoglycoside phosphotransferase" evidence="2">
    <location>
        <begin position="69"/>
        <end position="283"/>
    </location>
</feature>
<organism evidence="3 4">
    <name type="scientific">Vanrija albida</name>
    <dbReference type="NCBI Taxonomy" id="181172"/>
    <lineage>
        <taxon>Eukaryota</taxon>
        <taxon>Fungi</taxon>
        <taxon>Dikarya</taxon>
        <taxon>Basidiomycota</taxon>
        <taxon>Agaricomycotina</taxon>
        <taxon>Tremellomycetes</taxon>
        <taxon>Trichosporonales</taxon>
        <taxon>Trichosporonaceae</taxon>
        <taxon>Vanrija</taxon>
    </lineage>
</organism>
<gene>
    <name evidence="3" type="ORF">Q8F55_002914</name>
</gene>
<dbReference type="GeneID" id="95983957"/>
<evidence type="ECO:0000313" key="4">
    <source>
        <dbReference type="Proteomes" id="UP001565368"/>
    </source>
</evidence>
<comment type="caution">
    <text evidence="3">The sequence shown here is derived from an EMBL/GenBank/DDBJ whole genome shotgun (WGS) entry which is preliminary data.</text>
</comment>
<dbReference type="Pfam" id="PF01636">
    <property type="entry name" value="APH"/>
    <property type="match status" value="1"/>
</dbReference>
<dbReference type="SUPFAM" id="SSF56112">
    <property type="entry name" value="Protein kinase-like (PK-like)"/>
    <property type="match status" value="1"/>
</dbReference>
<sequence length="461" mass="49713">MTAPCSQRAARIVASDAVSLAARSLSPAARVLPAPRWRGGFNLLVPVSLSNTRWYARVKLQSFGPRGLHERLMANEVATLGLLSSLAPGLAPRALVPEQIGAPAPSPPLTGGTELLFFVQPVEGRPVHDHPAAFTPAQFARLIHDLAGVYVRLAGRRFTRIGSLLSPAGGVGPLSGPAGTTVRPVFFDAPRGPFRTARERYLAQIDHVLQAIERGWASPDAVGTYVLHLELRGLVERCAEMGEEGPTFLTHGDDRGDHILVRGDGSIAGVIDWELAYTAPLAEAVSPRFLLASSNALSPLEEALCAALAARGHPELAEAIPRGRKYLRLNLLLGAGVHELDGARVWLVQDAFGEARRPPGTLRAWLKEAEARWAQHEGLGRVRQGVDPAAARRARHFLVELERRELARRGSEPKPEPAAVERDDWEPAPPAEVQKLRPAGLLRKLSTRALGRWRGATAAAS</sequence>
<name>A0ABR3QB19_9TREE</name>
<keyword evidence="4" id="KW-1185">Reference proteome</keyword>
<evidence type="ECO:0000259" key="2">
    <source>
        <dbReference type="Pfam" id="PF01636"/>
    </source>
</evidence>
<evidence type="ECO:0000256" key="1">
    <source>
        <dbReference type="SAM" id="MobiDB-lite"/>
    </source>
</evidence>
<dbReference type="InterPro" id="IPR011009">
    <property type="entry name" value="Kinase-like_dom_sf"/>
</dbReference>
<accession>A0ABR3QB19</accession>
<evidence type="ECO:0000313" key="3">
    <source>
        <dbReference type="EMBL" id="KAL1411926.1"/>
    </source>
</evidence>
<protein>
    <recommendedName>
        <fullName evidence="2">Aminoglycoside phosphotransferase domain-containing protein</fullName>
    </recommendedName>
</protein>
<proteinExistence type="predicted"/>
<dbReference type="PANTHER" id="PTHR21310">
    <property type="entry name" value="AMINOGLYCOSIDE PHOSPHOTRANSFERASE-RELATED-RELATED"/>
    <property type="match status" value="1"/>
</dbReference>
<dbReference type="EMBL" id="JBBXJM010000002">
    <property type="protein sequence ID" value="KAL1411926.1"/>
    <property type="molecule type" value="Genomic_DNA"/>
</dbReference>
<feature type="compositionally biased region" description="Basic and acidic residues" evidence="1">
    <location>
        <begin position="406"/>
        <end position="422"/>
    </location>
</feature>
<reference evidence="3 4" key="1">
    <citation type="submission" date="2023-08" db="EMBL/GenBank/DDBJ databases">
        <title>Annotated Genome Sequence of Vanrija albida AlHP1.</title>
        <authorList>
            <person name="Herzog R."/>
        </authorList>
    </citation>
    <scope>NUCLEOTIDE SEQUENCE [LARGE SCALE GENOMIC DNA]</scope>
    <source>
        <strain evidence="3 4">AlHP1</strain>
    </source>
</reference>
<dbReference type="RefSeq" id="XP_069211870.1">
    <property type="nucleotide sequence ID" value="XM_069351484.1"/>
</dbReference>
<dbReference type="Gene3D" id="3.90.1200.10">
    <property type="match status" value="1"/>
</dbReference>
<dbReference type="InterPro" id="IPR051678">
    <property type="entry name" value="AGP_Transferase"/>
</dbReference>
<dbReference type="Proteomes" id="UP001565368">
    <property type="component" value="Unassembled WGS sequence"/>
</dbReference>
<dbReference type="InterPro" id="IPR002575">
    <property type="entry name" value="Aminoglycoside_PTrfase"/>
</dbReference>
<feature type="region of interest" description="Disordered" evidence="1">
    <location>
        <begin position="406"/>
        <end position="437"/>
    </location>
</feature>
<dbReference type="PANTHER" id="PTHR21310:SF15">
    <property type="entry name" value="AMINOGLYCOSIDE PHOSPHOTRANSFERASE DOMAIN-CONTAINING PROTEIN"/>
    <property type="match status" value="1"/>
</dbReference>